<evidence type="ECO:0000313" key="2">
    <source>
        <dbReference type="Proteomes" id="UP001314166"/>
    </source>
</evidence>
<comment type="caution">
    <text evidence="1">The sequence shown here is derived from an EMBL/GenBank/DDBJ whole genome shotgun (WGS) entry which is preliminary data.</text>
</comment>
<proteinExistence type="predicted"/>
<sequence length="349" mass="39665">MNDVEEKEVDDKSLVKELRKLMITKQLNFLIGSGTSAKSIGLMGNFEDDAETGKTANDKLEDKVKDVSKTIISGVYEFPGGEVIQENLDDYTRFLKSVIDVINLSNSRQTPKSVNLFTTNYDLYIEKAVDELIGTSRFVFNDGANGYFKRVLESSNYNRVVSYKGLNDNYISEIPSISLIKPHGSVNWTEENGTIIIGNEVAEIPKIVKPTGTEEKDTYLDNHYYEMLRVFQLELDKPQSVLFIIGFSFQDKHIGKMVKRALQNPEILVVAFGYSDSDKEKFLSKEHLNIDINKVPKNLRIYTPKDFNKNHLTKHENESGDEYNSFELPNLTDIINGASEEDLKDDKSK</sequence>
<name>A0ABM9MXF5_9LACO</name>
<accession>A0ABM9MXF5</accession>
<protein>
    <recommendedName>
        <fullName evidence="3">SIR2-like domain-containing protein</fullName>
    </recommendedName>
</protein>
<gene>
    <name evidence="1" type="ORF">R55214_HHFBAMCI_01107</name>
</gene>
<reference evidence="1 2" key="1">
    <citation type="submission" date="2023-10" db="EMBL/GenBank/DDBJ databases">
        <authorList>
            <person name="Botero Cardona J."/>
        </authorList>
    </citation>
    <scope>NUCLEOTIDE SEQUENCE [LARGE SCALE GENOMIC DNA]</scope>
    <source>
        <strain evidence="1 2">R-55214</strain>
    </source>
</reference>
<evidence type="ECO:0008006" key="3">
    <source>
        <dbReference type="Google" id="ProtNLM"/>
    </source>
</evidence>
<dbReference type="RefSeq" id="WP_338348534.1">
    <property type="nucleotide sequence ID" value="NZ_CAUZLV010000002.1"/>
</dbReference>
<evidence type="ECO:0000313" key="1">
    <source>
        <dbReference type="EMBL" id="CAK1247139.1"/>
    </source>
</evidence>
<dbReference type="EMBL" id="CAUZMB010000006">
    <property type="protein sequence ID" value="CAK1247139.1"/>
    <property type="molecule type" value="Genomic_DNA"/>
</dbReference>
<dbReference type="Proteomes" id="UP001314166">
    <property type="component" value="Unassembled WGS sequence"/>
</dbReference>
<keyword evidence="2" id="KW-1185">Reference proteome</keyword>
<dbReference type="Pfam" id="PF13289">
    <property type="entry name" value="SIR2_2"/>
    <property type="match status" value="1"/>
</dbReference>
<organism evidence="1 2">
    <name type="scientific">Fructobacillus evanidus</name>
    <dbReference type="NCBI Taxonomy" id="3064281"/>
    <lineage>
        <taxon>Bacteria</taxon>
        <taxon>Bacillati</taxon>
        <taxon>Bacillota</taxon>
        <taxon>Bacilli</taxon>
        <taxon>Lactobacillales</taxon>
        <taxon>Lactobacillaceae</taxon>
        <taxon>Fructobacillus</taxon>
    </lineage>
</organism>